<dbReference type="OrthoDB" id="197869at2"/>
<dbReference type="AlphaFoldDB" id="A0A4U1BCD6"/>
<organism evidence="2 3">
    <name type="scientific">Ferrimonas sediminicola</name>
    <dbReference type="NCBI Taxonomy" id="2569538"/>
    <lineage>
        <taxon>Bacteria</taxon>
        <taxon>Pseudomonadati</taxon>
        <taxon>Pseudomonadota</taxon>
        <taxon>Gammaproteobacteria</taxon>
        <taxon>Alteromonadales</taxon>
        <taxon>Ferrimonadaceae</taxon>
        <taxon>Ferrimonas</taxon>
    </lineage>
</organism>
<proteinExistence type="predicted"/>
<name>A0A4U1BCD6_9GAMM</name>
<reference evidence="2 3" key="1">
    <citation type="submission" date="2019-04" db="EMBL/GenBank/DDBJ databases">
        <authorList>
            <person name="Hwang J.C."/>
        </authorList>
    </citation>
    <scope>NUCLEOTIDE SEQUENCE [LARGE SCALE GENOMIC DNA]</scope>
    <source>
        <strain evidence="2 3">IMCC35001</strain>
    </source>
</reference>
<keyword evidence="3" id="KW-1185">Reference proteome</keyword>
<gene>
    <name evidence="2" type="ORF">FCL40_10980</name>
</gene>
<evidence type="ECO:0000256" key="1">
    <source>
        <dbReference type="SAM" id="SignalP"/>
    </source>
</evidence>
<feature type="signal peptide" evidence="1">
    <location>
        <begin position="1"/>
        <end position="18"/>
    </location>
</feature>
<dbReference type="SUPFAM" id="SSF56935">
    <property type="entry name" value="Porins"/>
    <property type="match status" value="1"/>
</dbReference>
<dbReference type="RefSeq" id="WP_136853350.1">
    <property type="nucleotide sequence ID" value="NZ_SWCI01000006.1"/>
</dbReference>
<evidence type="ECO:0008006" key="4">
    <source>
        <dbReference type="Google" id="ProtNLM"/>
    </source>
</evidence>
<feature type="chain" id="PRO_5020448043" description="Porin" evidence="1">
    <location>
        <begin position="19"/>
        <end position="340"/>
    </location>
</feature>
<comment type="caution">
    <text evidence="2">The sequence shown here is derived from an EMBL/GenBank/DDBJ whole genome shotgun (WGS) entry which is preliminary data.</text>
</comment>
<dbReference type="EMBL" id="SWCI01000006">
    <property type="protein sequence ID" value="TKB48673.1"/>
    <property type="molecule type" value="Genomic_DNA"/>
</dbReference>
<dbReference type="InterPro" id="IPR023614">
    <property type="entry name" value="Porin_dom_sf"/>
</dbReference>
<keyword evidence="1" id="KW-0732">Signal</keyword>
<evidence type="ECO:0000313" key="2">
    <source>
        <dbReference type="EMBL" id="TKB48673.1"/>
    </source>
</evidence>
<evidence type="ECO:0000313" key="3">
    <source>
        <dbReference type="Proteomes" id="UP000305674"/>
    </source>
</evidence>
<dbReference type="Proteomes" id="UP000305674">
    <property type="component" value="Unassembled WGS sequence"/>
</dbReference>
<sequence>MRAATFFMTLFLPGVALGAVDLWDQHLSLSGFASVSATRSDNGVPLYFNRRIEDEWCFDCDTTVGLQLDSRFSERWRASVQLVKRPQDSFFNPQFEWGYLSWEGDALEARVGRLRIPLFLASDYYFVGSAYPWARPPVDLYDTLLGITAFNGADLLYQLSLDDELELTLHPFYGGHNHEDVDVGPLVLEVETDILAGLNLRFNGPAFTLNVSYLYADYTVNGIVDALDIFALGLHYEWRRWELWSEFETDQLQNAAYLGLVWNLGRWRPYLMVARNWKRIESASYLGGVRYDLLPNLSVNLEYQLADALEDSEGQFVVPPRPLAEPTQAKLVTLMLSYHF</sequence>
<dbReference type="Gene3D" id="2.40.160.10">
    <property type="entry name" value="Porin"/>
    <property type="match status" value="1"/>
</dbReference>
<accession>A0A4U1BCD6</accession>
<protein>
    <recommendedName>
        <fullName evidence="4">Porin</fullName>
    </recommendedName>
</protein>